<evidence type="ECO:0000256" key="1">
    <source>
        <dbReference type="ARBA" id="ARBA00004613"/>
    </source>
</evidence>
<accession>A0A1J1J898</accession>
<keyword evidence="7" id="KW-0732">Signal</keyword>
<name>A0A1J1J898_9DIPT</name>
<dbReference type="AlphaFoldDB" id="A0A1J1J898"/>
<dbReference type="OrthoDB" id="7730192at2759"/>
<keyword evidence="6" id="KW-0552">Olfaction</keyword>
<comment type="similarity">
    <text evidence="2">Belongs to the PBP/GOBP family.</text>
</comment>
<dbReference type="GO" id="GO:0005549">
    <property type="term" value="F:odorant binding"/>
    <property type="evidence" value="ECO:0007669"/>
    <property type="project" value="InterPro"/>
</dbReference>
<dbReference type="STRING" id="568069.A0A1J1J898"/>
<reference evidence="8 9" key="1">
    <citation type="submission" date="2015-04" db="EMBL/GenBank/DDBJ databases">
        <authorList>
            <person name="Syromyatnikov M.Y."/>
            <person name="Popov V.N."/>
        </authorList>
    </citation>
    <scope>NUCLEOTIDE SEQUENCE [LARGE SCALE GENOMIC DNA]</scope>
</reference>
<dbReference type="Proteomes" id="UP000183832">
    <property type="component" value="Unassembled WGS sequence"/>
</dbReference>
<dbReference type="GO" id="GO:0005576">
    <property type="term" value="C:extracellular region"/>
    <property type="evidence" value="ECO:0007669"/>
    <property type="project" value="UniProtKB-SubCell"/>
</dbReference>
<evidence type="ECO:0000256" key="5">
    <source>
        <dbReference type="ARBA" id="ARBA00022606"/>
    </source>
</evidence>
<protein>
    <submittedName>
        <fullName evidence="8">CLUMA_CG021576, isoform A</fullName>
    </submittedName>
</protein>
<evidence type="ECO:0000256" key="2">
    <source>
        <dbReference type="ARBA" id="ARBA00008098"/>
    </source>
</evidence>
<dbReference type="SUPFAM" id="SSF47565">
    <property type="entry name" value="Insect pheromone/odorant-binding proteins"/>
    <property type="match status" value="1"/>
</dbReference>
<evidence type="ECO:0000313" key="8">
    <source>
        <dbReference type="EMBL" id="CRL08608.1"/>
    </source>
</evidence>
<evidence type="ECO:0000256" key="6">
    <source>
        <dbReference type="ARBA" id="ARBA00022725"/>
    </source>
</evidence>
<dbReference type="PANTHER" id="PTHR21066">
    <property type="entry name" value="ODORANT-BINDING PROTEIN 59A-RELATED"/>
    <property type="match status" value="1"/>
</dbReference>
<comment type="subcellular location">
    <subcellularLocation>
        <location evidence="1">Secreted</location>
    </subcellularLocation>
</comment>
<organism evidence="8 9">
    <name type="scientific">Clunio marinus</name>
    <dbReference type="NCBI Taxonomy" id="568069"/>
    <lineage>
        <taxon>Eukaryota</taxon>
        <taxon>Metazoa</taxon>
        <taxon>Ecdysozoa</taxon>
        <taxon>Arthropoda</taxon>
        <taxon>Hexapoda</taxon>
        <taxon>Insecta</taxon>
        <taxon>Pterygota</taxon>
        <taxon>Neoptera</taxon>
        <taxon>Endopterygota</taxon>
        <taxon>Diptera</taxon>
        <taxon>Nematocera</taxon>
        <taxon>Chironomoidea</taxon>
        <taxon>Chironomidae</taxon>
        <taxon>Clunio</taxon>
    </lineage>
</organism>
<keyword evidence="3" id="KW-0813">Transport</keyword>
<dbReference type="InterPro" id="IPR052295">
    <property type="entry name" value="Odorant-binding_protein"/>
</dbReference>
<dbReference type="EMBL" id="CVRI01000075">
    <property type="protein sequence ID" value="CRL08608.1"/>
    <property type="molecule type" value="Genomic_DNA"/>
</dbReference>
<keyword evidence="4" id="KW-0964">Secreted</keyword>
<keyword evidence="5" id="KW-0716">Sensory transduction</keyword>
<feature type="chain" id="PRO_5012113973" evidence="7">
    <location>
        <begin position="29"/>
        <end position="207"/>
    </location>
</feature>
<gene>
    <name evidence="8" type="ORF">CLUMA_CG021576</name>
</gene>
<evidence type="ECO:0000256" key="3">
    <source>
        <dbReference type="ARBA" id="ARBA00022448"/>
    </source>
</evidence>
<evidence type="ECO:0000256" key="4">
    <source>
        <dbReference type="ARBA" id="ARBA00022525"/>
    </source>
</evidence>
<sequence length="207" mass="23550">MSVRCLLSAKHTILISSFLTLCCYFALAQLSQTDPNCINYHPPLSVLPEQCCMMPDFFDDADLIKCKTSHGTESLIRDVINRRKRFATTRIELGICYLNCVFKLADIISDDQIIDVERFKEKLTSETPLESNSIDTINNSITKCVNDLDSGVIKAHDHSTYNCSSIPSSLMMCVHMNFFLNCPSNRFNLTDQCIELQDYLRRCPITL</sequence>
<dbReference type="Pfam" id="PF01395">
    <property type="entry name" value="PBP_GOBP"/>
    <property type="match status" value="1"/>
</dbReference>
<feature type="signal peptide" evidence="7">
    <location>
        <begin position="1"/>
        <end position="28"/>
    </location>
</feature>
<dbReference type="InterPro" id="IPR036728">
    <property type="entry name" value="PBP_GOBP_sf"/>
</dbReference>
<dbReference type="InterPro" id="IPR006170">
    <property type="entry name" value="PBP/GOBP"/>
</dbReference>
<proteinExistence type="inferred from homology"/>
<keyword evidence="9" id="KW-1185">Reference proteome</keyword>
<dbReference type="Gene3D" id="1.10.238.270">
    <property type="match status" value="1"/>
</dbReference>
<evidence type="ECO:0000256" key="7">
    <source>
        <dbReference type="SAM" id="SignalP"/>
    </source>
</evidence>
<dbReference type="PANTHER" id="PTHR21066:SF9">
    <property type="entry name" value="ODORANT-BINDING PROTEIN 59A"/>
    <property type="match status" value="1"/>
</dbReference>
<evidence type="ECO:0000313" key="9">
    <source>
        <dbReference type="Proteomes" id="UP000183832"/>
    </source>
</evidence>
<dbReference type="GO" id="GO:0007608">
    <property type="term" value="P:sensory perception of smell"/>
    <property type="evidence" value="ECO:0007669"/>
    <property type="project" value="UniProtKB-KW"/>
</dbReference>